<name>A0ABT0C7F1_THEVL</name>
<feature type="chain" id="PRO_5046623932" evidence="2">
    <location>
        <begin position="28"/>
        <end position="245"/>
    </location>
</feature>
<evidence type="ECO:0000256" key="1">
    <source>
        <dbReference type="SAM" id="MobiDB-lite"/>
    </source>
</evidence>
<evidence type="ECO:0000256" key="2">
    <source>
        <dbReference type="SAM" id="SignalP"/>
    </source>
</evidence>
<feature type="region of interest" description="Disordered" evidence="1">
    <location>
        <begin position="30"/>
        <end position="67"/>
    </location>
</feature>
<keyword evidence="4" id="KW-1185">Reference proteome</keyword>
<gene>
    <name evidence="3" type="ORF">JX360_02130</name>
</gene>
<dbReference type="EMBL" id="JAFIRA010000003">
    <property type="protein sequence ID" value="MCJ2541711.1"/>
    <property type="molecule type" value="Genomic_DNA"/>
</dbReference>
<dbReference type="RefSeq" id="WP_244348839.1">
    <property type="nucleotide sequence ID" value="NZ_JAFIRA010000003.1"/>
</dbReference>
<proteinExistence type="predicted"/>
<dbReference type="Proteomes" id="UP000830835">
    <property type="component" value="Unassembled WGS sequence"/>
</dbReference>
<organism evidence="3 4">
    <name type="scientific">Thermostichus vulcanus str. 'Rupite'</name>
    <dbReference type="NCBI Taxonomy" id="2813851"/>
    <lineage>
        <taxon>Bacteria</taxon>
        <taxon>Bacillati</taxon>
        <taxon>Cyanobacteriota</taxon>
        <taxon>Cyanophyceae</taxon>
        <taxon>Thermostichales</taxon>
        <taxon>Thermostichaceae</taxon>
        <taxon>Thermostichus</taxon>
    </lineage>
</organism>
<comment type="caution">
    <text evidence="3">The sequence shown here is derived from an EMBL/GenBank/DDBJ whole genome shotgun (WGS) entry which is preliminary data.</text>
</comment>
<reference evidence="3" key="1">
    <citation type="submission" date="2021-02" db="EMBL/GenBank/DDBJ databases">
        <title>The CRISPR/cas machinery reduction and long-range gene transfer in the hot spring cyanobacterium Synechococcus.</title>
        <authorList>
            <person name="Dvorak P."/>
            <person name="Jahodarova E."/>
            <person name="Hasler P."/>
            <person name="Poulickova A."/>
        </authorList>
    </citation>
    <scope>NUCLEOTIDE SEQUENCE</scope>
    <source>
        <strain evidence="3">Rupite</strain>
    </source>
</reference>
<sequence length="245" mass="25352">MTKPTRQILASLLGGVLSLQVAGPVLAQMSNSTLPPPPAGEGWRPVNPRPLTPSESGSGFGQPQPLQPSQQFQLQTALLLRSGDLIQAVHRSGETLLIAPGETRAVSLSLDTPLRDVYGNMIVPAGATLEGQFQPVSGGTQFVSRSLLINGQSYPLYAQSQVIPLQKDPRHTSGEAIVQDALIGAAAGAILGGLFGNQVISTEKVLGGAAAGAVIGNVTAPEVAVVNPNANLTLTVTQDFQPYLP</sequence>
<feature type="signal peptide" evidence="2">
    <location>
        <begin position="1"/>
        <end position="27"/>
    </location>
</feature>
<protein>
    <submittedName>
        <fullName evidence="3">Uncharacterized protein</fullName>
    </submittedName>
</protein>
<keyword evidence="2" id="KW-0732">Signal</keyword>
<evidence type="ECO:0000313" key="3">
    <source>
        <dbReference type="EMBL" id="MCJ2541711.1"/>
    </source>
</evidence>
<evidence type="ECO:0000313" key="4">
    <source>
        <dbReference type="Proteomes" id="UP000830835"/>
    </source>
</evidence>
<accession>A0ABT0C7F1</accession>